<accession>A0A9D1J9Y6</accession>
<reference evidence="4" key="2">
    <citation type="journal article" date="2021" name="PeerJ">
        <title>Extensive microbial diversity within the chicken gut microbiome revealed by metagenomics and culture.</title>
        <authorList>
            <person name="Gilroy R."/>
            <person name="Ravi A."/>
            <person name="Getino M."/>
            <person name="Pursley I."/>
            <person name="Horton D.L."/>
            <person name="Alikhan N.F."/>
            <person name="Baker D."/>
            <person name="Gharbi K."/>
            <person name="Hall N."/>
            <person name="Watson M."/>
            <person name="Adriaenssens E.M."/>
            <person name="Foster-Nyarko E."/>
            <person name="Jarju S."/>
            <person name="Secka A."/>
            <person name="Antonio M."/>
            <person name="Oren A."/>
            <person name="Chaudhuri R.R."/>
            <person name="La Ragione R."/>
            <person name="Hildebrand F."/>
            <person name="Pallen M.J."/>
        </authorList>
    </citation>
    <scope>NUCLEOTIDE SEQUENCE</scope>
    <source>
        <strain evidence="4">ChiSjej5B23-6657</strain>
    </source>
</reference>
<feature type="transmembrane region" description="Helical" evidence="3">
    <location>
        <begin position="115"/>
        <end position="142"/>
    </location>
</feature>
<sequence>MTEKTKKLVLAALMCALTCVATMVIRIPTPTMGYIHPGDALVLLCAFLLGPVPGALAAGIGSMLSDLFSGYLSYVPATFIIKALTALLAGVIACGHKKAAGINGGNFRELAMPRLIIGGIVGEAFMVIGYFFFEIFLMAVTTGDGFSSASLAAGAASAISGVPFNIVQGLFGVVVSCVLYPFLKKLPVSES</sequence>
<protein>
    <submittedName>
        <fullName evidence="4">ECF transporter S component</fullName>
    </submittedName>
</protein>
<evidence type="ECO:0000313" key="5">
    <source>
        <dbReference type="Proteomes" id="UP000823912"/>
    </source>
</evidence>
<keyword evidence="2 3" id="KW-1133">Transmembrane helix</keyword>
<dbReference type="InterPro" id="IPR009825">
    <property type="entry name" value="ECF_substrate-spec-like"/>
</dbReference>
<gene>
    <name evidence="4" type="ORF">IAA55_01165</name>
</gene>
<dbReference type="PANTHER" id="PTHR37815:SF3">
    <property type="entry name" value="UPF0397 PROTEIN SPR0429"/>
    <property type="match status" value="1"/>
</dbReference>
<evidence type="ECO:0000313" key="4">
    <source>
        <dbReference type="EMBL" id="HIR69872.1"/>
    </source>
</evidence>
<keyword evidence="1 3" id="KW-0812">Transmembrane</keyword>
<dbReference type="AlphaFoldDB" id="A0A9D1J9Y6"/>
<dbReference type="PANTHER" id="PTHR37815">
    <property type="entry name" value="UPF0397 PROTEIN BC_2624-RELATED"/>
    <property type="match status" value="1"/>
</dbReference>
<reference evidence="4" key="1">
    <citation type="submission" date="2020-10" db="EMBL/GenBank/DDBJ databases">
        <authorList>
            <person name="Gilroy R."/>
        </authorList>
    </citation>
    <scope>NUCLEOTIDE SEQUENCE</scope>
    <source>
        <strain evidence="4">ChiSjej5B23-6657</strain>
    </source>
</reference>
<proteinExistence type="predicted"/>
<feature type="transmembrane region" description="Helical" evidence="3">
    <location>
        <begin position="71"/>
        <end position="94"/>
    </location>
</feature>
<dbReference type="GO" id="GO:0016020">
    <property type="term" value="C:membrane"/>
    <property type="evidence" value="ECO:0007669"/>
    <property type="project" value="InterPro"/>
</dbReference>
<dbReference type="EMBL" id="DVHM01000021">
    <property type="protein sequence ID" value="HIR69872.1"/>
    <property type="molecule type" value="Genomic_DNA"/>
</dbReference>
<organism evidence="4 5">
    <name type="scientific">Candidatus Pullilachnospira gallistercoris</name>
    <dbReference type="NCBI Taxonomy" id="2840911"/>
    <lineage>
        <taxon>Bacteria</taxon>
        <taxon>Bacillati</taxon>
        <taxon>Bacillota</taxon>
        <taxon>Clostridia</taxon>
        <taxon>Lachnospirales</taxon>
        <taxon>Lachnospiraceae</taxon>
        <taxon>Lachnospiraceae incertae sedis</taxon>
        <taxon>Candidatus Pullilachnospira</taxon>
    </lineage>
</organism>
<keyword evidence="3" id="KW-0472">Membrane</keyword>
<name>A0A9D1J9Y6_9FIRM</name>
<dbReference type="Gene3D" id="1.10.1760.20">
    <property type="match status" value="1"/>
</dbReference>
<comment type="caution">
    <text evidence="4">The sequence shown here is derived from an EMBL/GenBank/DDBJ whole genome shotgun (WGS) entry which is preliminary data.</text>
</comment>
<feature type="transmembrane region" description="Helical" evidence="3">
    <location>
        <begin position="162"/>
        <end position="183"/>
    </location>
</feature>
<dbReference type="Proteomes" id="UP000823912">
    <property type="component" value="Unassembled WGS sequence"/>
</dbReference>
<evidence type="ECO:0000256" key="2">
    <source>
        <dbReference type="ARBA" id="ARBA00022989"/>
    </source>
</evidence>
<evidence type="ECO:0000256" key="3">
    <source>
        <dbReference type="SAM" id="Phobius"/>
    </source>
</evidence>
<evidence type="ECO:0000256" key="1">
    <source>
        <dbReference type="ARBA" id="ARBA00022692"/>
    </source>
</evidence>
<dbReference type="Pfam" id="PF07155">
    <property type="entry name" value="ECF-ribofla_trS"/>
    <property type="match status" value="1"/>
</dbReference>